<evidence type="ECO:0000259" key="2">
    <source>
        <dbReference type="PROSITE" id="PS50835"/>
    </source>
</evidence>
<dbReference type="PROSITE" id="PS50835">
    <property type="entry name" value="IG_LIKE"/>
    <property type="match status" value="1"/>
</dbReference>
<evidence type="ECO:0000313" key="4">
    <source>
        <dbReference type="Proteomes" id="UP000018467"/>
    </source>
</evidence>
<dbReference type="InterPro" id="IPR007110">
    <property type="entry name" value="Ig-like_dom"/>
</dbReference>
<dbReference type="InterPro" id="IPR003598">
    <property type="entry name" value="Ig_sub2"/>
</dbReference>
<dbReference type="GeneTree" id="ENSGT01010000222294"/>
<reference evidence="4" key="2">
    <citation type="journal article" date="2014" name="Nat. Commun.">
        <title>The cavefish genome reveals candidate genes for eye loss.</title>
        <authorList>
            <person name="McGaugh S.E."/>
            <person name="Gross J.B."/>
            <person name="Aken B."/>
            <person name="Blin M."/>
            <person name="Borowsky R."/>
            <person name="Chalopin D."/>
            <person name="Hinaux H."/>
            <person name="Jeffery W.R."/>
            <person name="Keene A."/>
            <person name="Ma L."/>
            <person name="Minx P."/>
            <person name="Murphy D."/>
            <person name="O'Quin K.E."/>
            <person name="Retaux S."/>
            <person name="Rohner N."/>
            <person name="Searle S.M."/>
            <person name="Stahl B.A."/>
            <person name="Tabin C."/>
            <person name="Volff J.N."/>
            <person name="Yoshizawa M."/>
            <person name="Warren W.C."/>
        </authorList>
    </citation>
    <scope>NUCLEOTIDE SEQUENCE [LARGE SCALE GENOMIC DNA]</scope>
    <source>
        <strain evidence="4">female</strain>
    </source>
</reference>
<dbReference type="InterPro" id="IPR003599">
    <property type="entry name" value="Ig_sub"/>
</dbReference>
<dbReference type="InterPro" id="IPR013783">
    <property type="entry name" value="Ig-like_fold"/>
</dbReference>
<reference evidence="3" key="4">
    <citation type="submission" date="2025-09" db="UniProtKB">
        <authorList>
            <consortium name="Ensembl"/>
        </authorList>
    </citation>
    <scope>IDENTIFICATION</scope>
</reference>
<dbReference type="Pfam" id="PF13895">
    <property type="entry name" value="Ig_2"/>
    <property type="match status" value="1"/>
</dbReference>
<dbReference type="Proteomes" id="UP000018467">
    <property type="component" value="Unassembled WGS sequence"/>
</dbReference>
<keyword evidence="1" id="KW-0472">Membrane</keyword>
<dbReference type="InParanoid" id="A0A3B1JAV3"/>
<dbReference type="AlphaFoldDB" id="A0A3B1JAV3"/>
<feature type="transmembrane region" description="Helical" evidence="1">
    <location>
        <begin position="245"/>
        <end position="262"/>
    </location>
</feature>
<feature type="domain" description="Ig-like" evidence="2">
    <location>
        <begin position="149"/>
        <end position="224"/>
    </location>
</feature>
<reference evidence="4" key="1">
    <citation type="submission" date="2013-03" db="EMBL/GenBank/DDBJ databases">
        <authorList>
            <person name="Jeffery W."/>
            <person name="Warren W."/>
            <person name="Wilson R.K."/>
        </authorList>
    </citation>
    <scope>NUCLEOTIDE SEQUENCE</scope>
    <source>
        <strain evidence="4">female</strain>
    </source>
</reference>
<accession>A0A3B1JAV3</accession>
<organism evidence="3 4">
    <name type="scientific">Astyanax mexicanus</name>
    <name type="common">Blind cave fish</name>
    <name type="synonym">Astyanax fasciatus mexicanus</name>
    <dbReference type="NCBI Taxonomy" id="7994"/>
    <lineage>
        <taxon>Eukaryota</taxon>
        <taxon>Metazoa</taxon>
        <taxon>Chordata</taxon>
        <taxon>Craniata</taxon>
        <taxon>Vertebrata</taxon>
        <taxon>Euteleostomi</taxon>
        <taxon>Actinopterygii</taxon>
        <taxon>Neopterygii</taxon>
        <taxon>Teleostei</taxon>
        <taxon>Ostariophysi</taxon>
        <taxon>Characiformes</taxon>
        <taxon>Characoidei</taxon>
        <taxon>Acestrorhamphidae</taxon>
        <taxon>Acestrorhamphinae</taxon>
        <taxon>Astyanax</taxon>
    </lineage>
</organism>
<dbReference type="PANTHER" id="PTHR46013">
    <property type="entry name" value="VASCULAR CELL ADHESION MOLECULE 1"/>
    <property type="match status" value="1"/>
</dbReference>
<dbReference type="Gene3D" id="2.60.40.10">
    <property type="entry name" value="Immunoglobulins"/>
    <property type="match status" value="2"/>
</dbReference>
<proteinExistence type="predicted"/>
<sequence>MRHFKNYFRLDSFNILNWTDLRTASDYSGRVEYSVNEQNHVSFKLSSVMKRDEQEYCLRIITNEEKQRYLGRPGVTLHVTDLHIESPGEVTEGESAVLTCKTTCNIQKNQQLHLQTVSSEDAGSYSCAVRGSEHLPSTAQTLRVDLNPPKSVSVNVSVSNSSSGEMVNLTCSSDANPPVEIYTWFKEGGDSPVGSGHSYVPLQSGSYYCQAQNQHGAQRSAAVSVLFYCSIQALCWWLVVYVGKFFTFSNVLFIFSVLQNVMRETRPPHNDDDDDDDDDDILDYENVPVSSTLAETYYTFPPCRNQKFNQLSLIYLFQKYFSQITHVT</sequence>
<name>A0A3B1JAV3_ASTMX</name>
<dbReference type="CDD" id="cd00096">
    <property type="entry name" value="Ig"/>
    <property type="match status" value="1"/>
</dbReference>
<dbReference type="PANTHER" id="PTHR46013:SF4">
    <property type="entry name" value="B-CELL RECEPTOR CD22-RELATED"/>
    <property type="match status" value="1"/>
</dbReference>
<dbReference type="FunCoup" id="A0A3B1JAV3">
    <property type="interactions" value="10"/>
</dbReference>
<reference evidence="3" key="3">
    <citation type="submission" date="2025-08" db="UniProtKB">
        <authorList>
            <consortium name="Ensembl"/>
        </authorList>
    </citation>
    <scope>IDENTIFICATION</scope>
</reference>
<evidence type="ECO:0000256" key="1">
    <source>
        <dbReference type="SAM" id="Phobius"/>
    </source>
</evidence>
<keyword evidence="1" id="KW-0812">Transmembrane</keyword>
<keyword evidence="1" id="KW-1133">Transmembrane helix</keyword>
<dbReference type="SMART" id="SM00409">
    <property type="entry name" value="IG"/>
    <property type="match status" value="2"/>
</dbReference>
<protein>
    <recommendedName>
        <fullName evidence="2">Ig-like domain-containing protein</fullName>
    </recommendedName>
</protein>
<dbReference type="SUPFAM" id="SSF48726">
    <property type="entry name" value="Immunoglobulin"/>
    <property type="match status" value="2"/>
</dbReference>
<dbReference type="Ensembl" id="ENSAMXT00000050346.1">
    <property type="protein sequence ID" value="ENSAMXP00000039001.1"/>
    <property type="gene ID" value="ENSAMXG00000034560.1"/>
</dbReference>
<evidence type="ECO:0000313" key="3">
    <source>
        <dbReference type="Ensembl" id="ENSAMXP00000039001.1"/>
    </source>
</evidence>
<dbReference type="SMART" id="SM00408">
    <property type="entry name" value="IGc2"/>
    <property type="match status" value="2"/>
</dbReference>
<dbReference type="InterPro" id="IPR036179">
    <property type="entry name" value="Ig-like_dom_sf"/>
</dbReference>
<keyword evidence="4" id="KW-1185">Reference proteome</keyword>